<feature type="transmembrane region" description="Helical" evidence="1">
    <location>
        <begin position="130"/>
        <end position="150"/>
    </location>
</feature>
<keyword evidence="3" id="KW-1185">Reference proteome</keyword>
<dbReference type="RefSeq" id="WP_183911232.1">
    <property type="nucleotide sequence ID" value="NZ_JACHXZ010000004.1"/>
</dbReference>
<dbReference type="Proteomes" id="UP000559987">
    <property type="component" value="Unassembled WGS sequence"/>
</dbReference>
<reference evidence="2 3" key="1">
    <citation type="submission" date="2020-08" db="EMBL/GenBank/DDBJ databases">
        <title>Genomic Encyclopedia of Type Strains, Phase III (KMG-III): the genomes of soil and plant-associated and newly described type strains.</title>
        <authorList>
            <person name="Whitman W."/>
        </authorList>
    </citation>
    <scope>NUCLEOTIDE SEQUENCE [LARGE SCALE GENOMIC DNA]</scope>
    <source>
        <strain evidence="2 3">CECT 8571</strain>
    </source>
</reference>
<dbReference type="AlphaFoldDB" id="A0A839USQ8"/>
<comment type="caution">
    <text evidence="2">The sequence shown here is derived from an EMBL/GenBank/DDBJ whole genome shotgun (WGS) entry which is preliminary data.</text>
</comment>
<dbReference type="EMBL" id="JACHXZ010000004">
    <property type="protein sequence ID" value="MBB3169741.1"/>
    <property type="molecule type" value="Genomic_DNA"/>
</dbReference>
<keyword evidence="1" id="KW-0812">Transmembrane</keyword>
<keyword evidence="1" id="KW-1133">Transmembrane helix</keyword>
<evidence type="ECO:0000256" key="1">
    <source>
        <dbReference type="SAM" id="Phobius"/>
    </source>
</evidence>
<gene>
    <name evidence="2" type="ORF">FHS30_002954</name>
</gene>
<name>A0A839USQ8_9GAMM</name>
<accession>A0A839USQ8</accession>
<organism evidence="2 3">
    <name type="scientific">Simiduia aestuariiviva</name>
    <dbReference type="NCBI Taxonomy" id="1510459"/>
    <lineage>
        <taxon>Bacteria</taxon>
        <taxon>Pseudomonadati</taxon>
        <taxon>Pseudomonadota</taxon>
        <taxon>Gammaproteobacteria</taxon>
        <taxon>Cellvibrionales</taxon>
        <taxon>Cellvibrionaceae</taxon>
        <taxon>Simiduia</taxon>
    </lineage>
</organism>
<dbReference type="PANTHER" id="PTHR40031">
    <property type="entry name" value="HYPOTHETICAL MEMBRANE SPANNING PROTEIN"/>
    <property type="match status" value="1"/>
</dbReference>
<feature type="transmembrane region" description="Helical" evidence="1">
    <location>
        <begin position="93"/>
        <end position="118"/>
    </location>
</feature>
<evidence type="ECO:0000313" key="2">
    <source>
        <dbReference type="EMBL" id="MBB3169741.1"/>
    </source>
</evidence>
<dbReference type="Pfam" id="PF04307">
    <property type="entry name" value="YdjM"/>
    <property type="match status" value="1"/>
</dbReference>
<proteinExistence type="predicted"/>
<keyword evidence="1" id="KW-0472">Membrane</keyword>
<evidence type="ECO:0000313" key="3">
    <source>
        <dbReference type="Proteomes" id="UP000559987"/>
    </source>
</evidence>
<dbReference type="InterPro" id="IPR053170">
    <property type="entry name" value="Transcription_regulator"/>
</dbReference>
<protein>
    <submittedName>
        <fullName evidence="2">Inner membrane protein</fullName>
    </submittedName>
</protein>
<feature type="transmembrane region" description="Helical" evidence="1">
    <location>
        <begin position="59"/>
        <end position="81"/>
    </location>
</feature>
<dbReference type="InterPro" id="IPR007404">
    <property type="entry name" value="YdjM-like"/>
</dbReference>
<sequence length="342" mass="38495">MDPVTQGVLGATLPQSTAKAKTLVGATVIGGIAGMTPDLDVLIRSSTDPLLFLEFHRQFTHSLLFIPIGGLVCGWLLHWLLGRRLRLSLKQSLLFATLGYATHALLDACTTYGTLLLWPLSDQRFAWNTVSIIDPLFTLPLLVLLLFGLVRRNPRCAQLGVVWALCYLSLGALQRERAEAAGWQLAQARGHVPVRLEAKPTFANLWLWKLVYETDQHFYVDAVRVLGQPKVYPGDRLRKLEVVRDFPWLDQHSQQARDIARFHWFSNGYVAVDDQHRVVDVRYSLVPNQIKPLWGIVLNPRADADAHVAYFTERDNSPQARAAFWTLLTGQDQAPVKGMTDK</sequence>
<dbReference type="PANTHER" id="PTHR40031:SF1">
    <property type="entry name" value="MEMBRANE-BOUND METAL-DEPENDENT HYDROLASE"/>
    <property type="match status" value="1"/>
</dbReference>